<evidence type="ECO:0000313" key="2">
    <source>
        <dbReference type="EMBL" id="CAG9799106.1"/>
    </source>
</evidence>
<keyword evidence="3" id="KW-1185">Reference proteome</keyword>
<sequence>MEGIFKNFLLAVLLLYLINESTACQGFKLKIHYMKNCGSNNVIKLQDNSTAKLTKDCEIVPTVCAETEGFKTAMLHYEIYKNNLIVLRGDIDACAELKKLKPEVKEMIKLFGLPDKCPIEKQTKCEDGSKKANVQQYKSFLQLALGGPIRTEITIQHDTGKSCFKSEVEFVKK</sequence>
<gene>
    <name evidence="2" type="ORF">CHIRRI_LOCUS2081</name>
</gene>
<name>A0A9N9WNR7_9DIPT</name>
<evidence type="ECO:0000313" key="3">
    <source>
        <dbReference type="Proteomes" id="UP001153620"/>
    </source>
</evidence>
<accession>A0A9N9WNR7</accession>
<keyword evidence="1" id="KW-0732">Signal</keyword>
<feature type="chain" id="PRO_5040150379" evidence="1">
    <location>
        <begin position="24"/>
        <end position="173"/>
    </location>
</feature>
<feature type="signal peptide" evidence="1">
    <location>
        <begin position="1"/>
        <end position="23"/>
    </location>
</feature>
<protein>
    <submittedName>
        <fullName evidence="2">Uncharacterized protein</fullName>
    </submittedName>
</protein>
<reference evidence="2" key="2">
    <citation type="submission" date="2022-10" db="EMBL/GenBank/DDBJ databases">
        <authorList>
            <consortium name="ENA_rothamsted_submissions"/>
            <consortium name="culmorum"/>
            <person name="King R."/>
        </authorList>
    </citation>
    <scope>NUCLEOTIDE SEQUENCE</scope>
</reference>
<evidence type="ECO:0000256" key="1">
    <source>
        <dbReference type="SAM" id="SignalP"/>
    </source>
</evidence>
<dbReference type="Proteomes" id="UP001153620">
    <property type="component" value="Chromosome 1"/>
</dbReference>
<reference evidence="2" key="1">
    <citation type="submission" date="2022-01" db="EMBL/GenBank/DDBJ databases">
        <authorList>
            <person name="King R."/>
        </authorList>
    </citation>
    <scope>NUCLEOTIDE SEQUENCE</scope>
</reference>
<dbReference type="OrthoDB" id="8184313at2759"/>
<organism evidence="2 3">
    <name type="scientific">Chironomus riparius</name>
    <dbReference type="NCBI Taxonomy" id="315576"/>
    <lineage>
        <taxon>Eukaryota</taxon>
        <taxon>Metazoa</taxon>
        <taxon>Ecdysozoa</taxon>
        <taxon>Arthropoda</taxon>
        <taxon>Hexapoda</taxon>
        <taxon>Insecta</taxon>
        <taxon>Pterygota</taxon>
        <taxon>Neoptera</taxon>
        <taxon>Endopterygota</taxon>
        <taxon>Diptera</taxon>
        <taxon>Nematocera</taxon>
        <taxon>Chironomoidea</taxon>
        <taxon>Chironomidae</taxon>
        <taxon>Chironominae</taxon>
        <taxon>Chironomus</taxon>
    </lineage>
</organism>
<dbReference type="EMBL" id="OU895877">
    <property type="protein sequence ID" value="CAG9799106.1"/>
    <property type="molecule type" value="Genomic_DNA"/>
</dbReference>
<proteinExistence type="predicted"/>
<dbReference type="AlphaFoldDB" id="A0A9N9WNR7"/>